<reference evidence="4" key="1">
    <citation type="submission" date="2023-07" db="EMBL/GenBank/DDBJ databases">
        <title>30 novel species of actinomycetes from the DSMZ collection.</title>
        <authorList>
            <person name="Nouioui I."/>
        </authorList>
    </citation>
    <scope>NUCLEOTIDE SEQUENCE [LARGE SCALE GENOMIC DNA]</scope>
    <source>
        <strain evidence="4">DSM 44917</strain>
    </source>
</reference>
<evidence type="ECO:0000313" key="3">
    <source>
        <dbReference type="EMBL" id="MDT0309488.1"/>
    </source>
</evidence>
<protein>
    <submittedName>
        <fullName evidence="3">SWIM zinc finger family protein</fullName>
    </submittedName>
</protein>
<proteinExistence type="predicted"/>
<dbReference type="PANTHER" id="PTHR38133">
    <property type="entry name" value="SLR1429 PROTEIN"/>
    <property type="match status" value="1"/>
</dbReference>
<feature type="non-terminal residue" evidence="3">
    <location>
        <position position="176"/>
    </location>
</feature>
<sequence length="176" mass="18826">MSPPDRAPDSWSARLAERLASFGYALGPVRRALPVRGPLIGSGSVRAQVRGMGGHWHEVWIDLPVFTPQQWRRAEESLAPDLAEGRLPSTPAALDAAFARTGLSLLPATARDLTLECSCPDRSTPCAHLTAVLLAVADEFDADPFTLLALRGRDRDRLLTHSPAPAPPSPAPAAEL</sequence>
<comment type="caution">
    <text evidence="3">The sequence shown here is derived from an EMBL/GenBank/DDBJ whole genome shotgun (WGS) entry which is preliminary data.</text>
</comment>
<evidence type="ECO:0000313" key="4">
    <source>
        <dbReference type="Proteomes" id="UP001183388"/>
    </source>
</evidence>
<evidence type="ECO:0000259" key="2">
    <source>
        <dbReference type="PROSITE" id="PS50966"/>
    </source>
</evidence>
<keyword evidence="1" id="KW-0862">Zinc</keyword>
<dbReference type="PROSITE" id="PS50966">
    <property type="entry name" value="ZF_SWIM"/>
    <property type="match status" value="1"/>
</dbReference>
<organism evidence="3 4">
    <name type="scientific">Streptomyces boetiae</name>
    <dbReference type="NCBI Taxonomy" id="3075541"/>
    <lineage>
        <taxon>Bacteria</taxon>
        <taxon>Bacillati</taxon>
        <taxon>Actinomycetota</taxon>
        <taxon>Actinomycetes</taxon>
        <taxon>Kitasatosporales</taxon>
        <taxon>Streptomycetaceae</taxon>
        <taxon>Streptomyces</taxon>
    </lineage>
</organism>
<keyword evidence="4" id="KW-1185">Reference proteome</keyword>
<dbReference type="InterPro" id="IPR007527">
    <property type="entry name" value="Znf_SWIM"/>
</dbReference>
<dbReference type="PANTHER" id="PTHR38133:SF1">
    <property type="entry name" value="SLR1429 PROTEIN"/>
    <property type="match status" value="1"/>
</dbReference>
<accession>A0ABU2LE79</accession>
<keyword evidence="1" id="KW-0863">Zinc-finger</keyword>
<dbReference type="Pfam" id="PF04434">
    <property type="entry name" value="SWIM"/>
    <property type="match status" value="1"/>
</dbReference>
<dbReference type="EMBL" id="JAVREN010000038">
    <property type="protein sequence ID" value="MDT0309488.1"/>
    <property type="molecule type" value="Genomic_DNA"/>
</dbReference>
<dbReference type="RefSeq" id="WP_311632449.1">
    <property type="nucleotide sequence ID" value="NZ_JAVREN010000038.1"/>
</dbReference>
<feature type="domain" description="SWIM-type" evidence="2">
    <location>
        <begin position="102"/>
        <end position="137"/>
    </location>
</feature>
<gene>
    <name evidence="3" type="ORF">RM780_21360</name>
</gene>
<evidence type="ECO:0000256" key="1">
    <source>
        <dbReference type="PROSITE-ProRule" id="PRU00325"/>
    </source>
</evidence>
<name>A0ABU2LE79_9ACTN</name>
<dbReference type="Proteomes" id="UP001183388">
    <property type="component" value="Unassembled WGS sequence"/>
</dbReference>
<keyword evidence="1" id="KW-0479">Metal-binding</keyword>